<name>A0A2M6P283_9BACT</name>
<dbReference type="Pfam" id="PF08309">
    <property type="entry name" value="LVIVD"/>
    <property type="match status" value="8"/>
</dbReference>
<evidence type="ECO:0000313" key="2">
    <source>
        <dbReference type="Proteomes" id="UP000228528"/>
    </source>
</evidence>
<organism evidence="1 2">
    <name type="scientific">Candidatus Magasanikbacteria bacterium CG10_big_fil_rev_8_21_14_0_10_38_6</name>
    <dbReference type="NCBI Taxonomy" id="1974647"/>
    <lineage>
        <taxon>Bacteria</taxon>
        <taxon>Candidatus Magasanikiibacteriota</taxon>
    </lineage>
</organism>
<dbReference type="SUPFAM" id="SSF63825">
    <property type="entry name" value="YWTD domain"/>
    <property type="match status" value="1"/>
</dbReference>
<accession>A0A2M6P283</accession>
<gene>
    <name evidence="1" type="ORF">COU30_00505</name>
</gene>
<proteinExistence type="predicted"/>
<protein>
    <submittedName>
        <fullName evidence="1">Uncharacterized protein</fullName>
    </submittedName>
</protein>
<reference evidence="2" key="1">
    <citation type="submission" date="2017-09" db="EMBL/GenBank/DDBJ databases">
        <title>Depth-based differentiation of microbial function through sediment-hosted aquifers and enrichment of novel symbionts in the deep terrestrial subsurface.</title>
        <authorList>
            <person name="Probst A.J."/>
            <person name="Ladd B."/>
            <person name="Jarett J.K."/>
            <person name="Geller-Mcgrath D.E."/>
            <person name="Sieber C.M.K."/>
            <person name="Emerson J.B."/>
            <person name="Anantharaman K."/>
            <person name="Thomas B.C."/>
            <person name="Malmstrom R."/>
            <person name="Stieglmeier M."/>
            <person name="Klingl A."/>
            <person name="Woyke T."/>
            <person name="Ryan C.M."/>
            <person name="Banfield J.F."/>
        </authorList>
    </citation>
    <scope>NUCLEOTIDE SEQUENCE [LARGE SCALE GENOMIC DNA]</scope>
</reference>
<comment type="caution">
    <text evidence="1">The sequence shown here is derived from an EMBL/GenBank/DDBJ whole genome shotgun (WGS) entry which is preliminary data.</text>
</comment>
<dbReference type="AlphaFoldDB" id="A0A2M6P283"/>
<evidence type="ECO:0000313" key="1">
    <source>
        <dbReference type="EMBL" id="PIR77798.1"/>
    </source>
</evidence>
<dbReference type="Proteomes" id="UP000228528">
    <property type="component" value="Unassembled WGS sequence"/>
</dbReference>
<dbReference type="EMBL" id="PFBW01000026">
    <property type="protein sequence ID" value="PIR77798.1"/>
    <property type="molecule type" value="Genomic_DNA"/>
</dbReference>
<sequence>MTDFGIKGNYLYGSSGEIFDISDPQNIQQVAGSLGFSSAYRIAVVGDYIYKTGSSRLAIFDISSSTNGFQVGVINDGDGGALLNWDYGVFISGNYAYVASGANLSNATSDALEIIDVSGTKISNAEIGNIRLGQLYVDGETILNNTLYIRGGANIGRSLLVEGDLSFGITSSTVSTTTVNFANRAYFTASSTDDTFIFNTKNDVADANTLFAIRDNNTEVFTINGQGYIGINTSSPSAELSVNGDTYITGTTTIGTNALFNNSNISFGTTSVQTNASVFIDIAASLTRGIVIRGDVGSVAEALLFQDETGSTIGSISGTGALSFLNAEHTLSTTTIAGDFSVKTSDQLTSVFTVDVNNGRIGINSSTPGSTLSINGNAYITGTTTIGGRLTVIGGPVDPMLVGSTVSAGGAITKGLSDIVVVKDYAYAALYDGSAGSQGILIYDISDKTAPVQISYVAAEQATEIEVKGNYMYVGYTAPAVAADNFEIYDISNPTNPTKLGGLDLATIGRGLDGLEVVGQYAYITETETDSITVIDVTDPTSPTTTDSLAFSGDPDGLVVEGKYAYVASALDDFSIVDISDPYDIRLVTTTDAGTSTRSMAIKGKYAYVGDIGNSGGIQIFDVSDVTNPTFVKDLNGYDFNRMYISGNYLYGVDADSLPSVTVVDISDPPNATIVASLSDLAFANGVYVDGNYLYVAGYSSSGFAGEQLNIYDIRGAIIPNAEIGTIKATNLQVTGNTEFGKSIDILGGLTVGASGLLVNGTLSLSSPSTSIAVATNTLKFSHRAEFISGSTQDYVFIFDTLTHFASSSQKIFSIRNGGDPLFSISASGNLRVAGDVYASTTVIGTPGQPGDLAERVDIAFDDNAEAGDVMCVDANSADTYRRCTTTSTHAVSGVISTNPNIIVGNGKTEKTAVMALVGRVPIKVSLENGPIQRGDLLVPSSIPGYAMKYDLTKDEGKNVVGVIGVALDTLNTTTIQTGKVMGLIRTGWVNNQSKNITQIEENLIEIAEGNGINLNQVLEKLQVKEQGGKIALINGNLDLAGGAIINIASLSGENNKWKVDEEG</sequence>
<dbReference type="InterPro" id="IPR013211">
    <property type="entry name" value="LVIVD"/>
</dbReference>
<feature type="non-terminal residue" evidence="1">
    <location>
        <position position="1064"/>
    </location>
</feature>